<dbReference type="Gene3D" id="1.10.510.10">
    <property type="entry name" value="Transferase(Phosphotransferase) domain 1"/>
    <property type="match status" value="1"/>
</dbReference>
<keyword evidence="6" id="KW-0067">ATP-binding</keyword>
<dbReference type="OMA" id="NPEWFLM"/>
<keyword evidence="2" id="KW-0723">Serine/threonine-protein kinase</keyword>
<evidence type="ECO:0000256" key="1">
    <source>
        <dbReference type="ARBA" id="ARBA00006485"/>
    </source>
</evidence>
<dbReference type="PROSITE" id="PS00108">
    <property type="entry name" value="PROTEIN_KINASE_ST"/>
    <property type="match status" value="1"/>
</dbReference>
<evidence type="ECO:0000256" key="5">
    <source>
        <dbReference type="ARBA" id="ARBA00022777"/>
    </source>
</evidence>
<dbReference type="Ensembl" id="ENSSHBT00005000325.1">
    <property type="protein sequence ID" value="ENSSHBP00005000244.1"/>
    <property type="gene ID" value="ENSSHBG00005000256.1"/>
</dbReference>
<dbReference type="InterPro" id="IPR000719">
    <property type="entry name" value="Prot_kinase_dom"/>
</dbReference>
<dbReference type="PANTHER" id="PTHR24056">
    <property type="entry name" value="CELL DIVISION PROTEIN KINASE"/>
    <property type="match status" value="1"/>
</dbReference>
<evidence type="ECO:0000313" key="8">
    <source>
        <dbReference type="Ensembl" id="ENSSHBP00005000244.1"/>
    </source>
</evidence>
<reference evidence="8" key="2">
    <citation type="submission" date="2025-08" db="UniProtKB">
        <authorList>
            <consortium name="Ensembl"/>
        </authorList>
    </citation>
    <scope>IDENTIFICATION</scope>
</reference>
<protein>
    <submittedName>
        <fullName evidence="8">Cyclin dependent kinase 15</fullName>
    </submittedName>
</protein>
<evidence type="ECO:0000256" key="3">
    <source>
        <dbReference type="ARBA" id="ARBA00022679"/>
    </source>
</evidence>
<dbReference type="SMART" id="SM00220">
    <property type="entry name" value="S_TKc"/>
    <property type="match status" value="1"/>
</dbReference>
<dbReference type="GO" id="GO:0005524">
    <property type="term" value="F:ATP binding"/>
    <property type="evidence" value="ECO:0007669"/>
    <property type="project" value="UniProtKB-KW"/>
</dbReference>
<dbReference type="GO" id="GO:0005829">
    <property type="term" value="C:cytosol"/>
    <property type="evidence" value="ECO:0007669"/>
    <property type="project" value="TreeGrafter"/>
</dbReference>
<proteinExistence type="inferred from homology"/>
<comment type="similarity">
    <text evidence="1">Belongs to the protein kinase superfamily. CMGC Ser/Thr protein kinase family. CDC2/CDKX subfamily.</text>
</comment>
<dbReference type="InterPro" id="IPR011009">
    <property type="entry name" value="Kinase-like_dom_sf"/>
</dbReference>
<dbReference type="Gene3D" id="3.30.200.20">
    <property type="entry name" value="Phosphorylase Kinase, domain 1"/>
    <property type="match status" value="1"/>
</dbReference>
<keyword evidence="3" id="KW-0808">Transferase</keyword>
<keyword evidence="5" id="KW-0418">Kinase</keyword>
<dbReference type="PANTHER" id="PTHR24056:SF159">
    <property type="entry name" value="CYCLIN-DEPENDENT KINASE 15"/>
    <property type="match status" value="1"/>
</dbReference>
<dbReference type="SUPFAM" id="SSF56112">
    <property type="entry name" value="Protein kinase-like (PK-like)"/>
    <property type="match status" value="1"/>
</dbReference>
<evidence type="ECO:0000259" key="7">
    <source>
        <dbReference type="PROSITE" id="PS50011"/>
    </source>
</evidence>
<organism evidence="8 9">
    <name type="scientific">Strigops habroptila</name>
    <name type="common">Kakapo</name>
    <dbReference type="NCBI Taxonomy" id="2489341"/>
    <lineage>
        <taxon>Eukaryota</taxon>
        <taxon>Metazoa</taxon>
        <taxon>Chordata</taxon>
        <taxon>Craniata</taxon>
        <taxon>Vertebrata</taxon>
        <taxon>Euteleostomi</taxon>
        <taxon>Archelosauria</taxon>
        <taxon>Archosauria</taxon>
        <taxon>Dinosauria</taxon>
        <taxon>Saurischia</taxon>
        <taxon>Theropoda</taxon>
        <taxon>Coelurosauria</taxon>
        <taxon>Aves</taxon>
        <taxon>Neognathae</taxon>
        <taxon>Neoaves</taxon>
        <taxon>Telluraves</taxon>
        <taxon>Australaves</taxon>
        <taxon>Psittaciformes</taxon>
        <taxon>Psittacidae</taxon>
        <taxon>Strigops</taxon>
    </lineage>
</organism>
<dbReference type="GO" id="GO:0005634">
    <property type="term" value="C:nucleus"/>
    <property type="evidence" value="ECO:0007669"/>
    <property type="project" value="TreeGrafter"/>
</dbReference>
<dbReference type="Pfam" id="PF00069">
    <property type="entry name" value="Pkinase"/>
    <property type="match status" value="1"/>
</dbReference>
<keyword evidence="4" id="KW-0547">Nucleotide-binding</keyword>
<dbReference type="InParanoid" id="A0A672TE42"/>
<evidence type="ECO:0000313" key="9">
    <source>
        <dbReference type="Proteomes" id="UP000472266"/>
    </source>
</evidence>
<reference evidence="8" key="3">
    <citation type="submission" date="2025-09" db="UniProtKB">
        <authorList>
            <consortium name="Ensembl"/>
        </authorList>
    </citation>
    <scope>IDENTIFICATION</scope>
</reference>
<dbReference type="InterPro" id="IPR050108">
    <property type="entry name" value="CDK"/>
</dbReference>
<gene>
    <name evidence="8" type="primary">CDK15</name>
</gene>
<dbReference type="FunFam" id="1.10.510.10:FF:000131">
    <property type="entry name" value="cyclin-dependent kinase 14 isoform X1"/>
    <property type="match status" value="1"/>
</dbReference>
<dbReference type="Proteomes" id="UP000472266">
    <property type="component" value="Chromosome 6"/>
</dbReference>
<dbReference type="AlphaFoldDB" id="A0A672TE42"/>
<dbReference type="GeneTree" id="ENSGT00940000159606"/>
<evidence type="ECO:0000256" key="6">
    <source>
        <dbReference type="ARBA" id="ARBA00022840"/>
    </source>
</evidence>
<dbReference type="InterPro" id="IPR008271">
    <property type="entry name" value="Ser/Thr_kinase_AS"/>
</dbReference>
<dbReference type="GO" id="GO:0004693">
    <property type="term" value="F:cyclin-dependent protein serine/threonine kinase activity"/>
    <property type="evidence" value="ECO:0007669"/>
    <property type="project" value="TreeGrafter"/>
</dbReference>
<sequence>LPSLQPRQLHTLRSWRSRMQRPWSYTGPFQEQDAVESFKWRPGMPFGAATSYVHLEKLCEGSCATVYKGISRINGQLVVLKVIRLEAEEGVPFTAVREASLLKHLKHANVVLLHDIIQTKETLTFVFEYMHTDLAQYMGQHPGGLHSCNVMLFMFQLLRGLAYIHQQHILHRDLKPQNLLISCLGELKLADFGLARAKSIPRQTYSCEVAALWYRPPDVLLGATDYSSDLDIWYCAGCIFVEMIQGQPIFAGTSGTHEQLLKIWEVLGVPTEDTWPGLSKLPNYDPEWFVLSGFWSSPLPFLSCFPRLSRVPGAEDLASKMLTAFPRGRISAQHALLHGFFSPLPPQLYQVPAGQSVLTVPEVRLQPEMCDLFVSYRKGHLSQGSSKFW</sequence>
<evidence type="ECO:0000256" key="4">
    <source>
        <dbReference type="ARBA" id="ARBA00022741"/>
    </source>
</evidence>
<keyword evidence="9" id="KW-1185">Reference proteome</keyword>
<accession>A0A672TE42</accession>
<name>A0A672TE42_STRHB</name>
<dbReference type="GO" id="GO:0030332">
    <property type="term" value="F:cyclin binding"/>
    <property type="evidence" value="ECO:0007669"/>
    <property type="project" value="TreeGrafter"/>
</dbReference>
<evidence type="ECO:0000256" key="2">
    <source>
        <dbReference type="ARBA" id="ARBA00022527"/>
    </source>
</evidence>
<feature type="domain" description="Protein kinase" evidence="7">
    <location>
        <begin position="52"/>
        <end position="341"/>
    </location>
</feature>
<reference evidence="8 9" key="1">
    <citation type="submission" date="2019-11" db="EMBL/GenBank/DDBJ databases">
        <title>Strigops habroptila (kakapo) genome, bStrHab1, primary haplotype, v2.</title>
        <authorList>
            <person name="Jarvis E.D."/>
            <person name="Howard J."/>
            <person name="Rhie A."/>
            <person name="Phillippy A."/>
            <person name="Korlach J."/>
            <person name="Digby A."/>
            <person name="Iorns D."/>
            <person name="Eason D."/>
            <person name="Robertson B."/>
            <person name="Raemaekers T."/>
            <person name="Howe K."/>
            <person name="Lewin H."/>
            <person name="Damas J."/>
            <person name="Hastie A."/>
            <person name="Tracey A."/>
            <person name="Chow W."/>
            <person name="Fedrigo O."/>
        </authorList>
    </citation>
    <scope>NUCLEOTIDE SEQUENCE [LARGE SCALE GENOMIC DNA]</scope>
</reference>
<dbReference type="PROSITE" id="PS50011">
    <property type="entry name" value="PROTEIN_KINASE_DOM"/>
    <property type="match status" value="1"/>
</dbReference>